<evidence type="ECO:0000313" key="2">
    <source>
        <dbReference type="Proteomes" id="UP001165960"/>
    </source>
</evidence>
<comment type="caution">
    <text evidence="1">The sequence shown here is derived from an EMBL/GenBank/DDBJ whole genome shotgun (WGS) entry which is preliminary data.</text>
</comment>
<proteinExistence type="predicted"/>
<gene>
    <name evidence="1" type="ORF">DSO57_1007824</name>
</gene>
<keyword evidence="2" id="KW-1185">Reference proteome</keyword>
<evidence type="ECO:0000313" key="1">
    <source>
        <dbReference type="EMBL" id="KAJ9058885.1"/>
    </source>
</evidence>
<accession>A0ACC2S9B6</accession>
<reference evidence="1" key="1">
    <citation type="submission" date="2022-04" db="EMBL/GenBank/DDBJ databases">
        <title>Genome of the entomopathogenic fungus Entomophthora muscae.</title>
        <authorList>
            <person name="Elya C."/>
            <person name="Lovett B.R."/>
            <person name="Lee E."/>
            <person name="Macias A.M."/>
            <person name="Hajek A.E."/>
            <person name="De Bivort B.L."/>
            <person name="Kasson M.T."/>
            <person name="De Fine Licht H.H."/>
            <person name="Stajich J.E."/>
        </authorList>
    </citation>
    <scope>NUCLEOTIDE SEQUENCE</scope>
    <source>
        <strain evidence="1">Berkeley</strain>
    </source>
</reference>
<dbReference type="Proteomes" id="UP001165960">
    <property type="component" value="Unassembled WGS sequence"/>
</dbReference>
<sequence>MEAWAVRYLSQLPLLFLPPAFSGPPAYLPVRPSFFVGNCSKNNNLDHSLLFTRALNCPRQLPSLARLPACLPAVQKKGTRWNNVVTLVQGGYVDTGAHFPLVLVLKPSLLEQTFLDFSIF</sequence>
<name>A0ACC2S9B6_9FUNG</name>
<dbReference type="EMBL" id="QTSX02005703">
    <property type="protein sequence ID" value="KAJ9058885.1"/>
    <property type="molecule type" value="Genomic_DNA"/>
</dbReference>
<organism evidence="1 2">
    <name type="scientific">Entomophthora muscae</name>
    <dbReference type="NCBI Taxonomy" id="34485"/>
    <lineage>
        <taxon>Eukaryota</taxon>
        <taxon>Fungi</taxon>
        <taxon>Fungi incertae sedis</taxon>
        <taxon>Zoopagomycota</taxon>
        <taxon>Entomophthoromycotina</taxon>
        <taxon>Entomophthoromycetes</taxon>
        <taxon>Entomophthorales</taxon>
        <taxon>Entomophthoraceae</taxon>
        <taxon>Entomophthora</taxon>
    </lineage>
</organism>
<protein>
    <submittedName>
        <fullName evidence="1">Uncharacterized protein</fullName>
    </submittedName>
</protein>